<evidence type="ECO:0000256" key="8">
    <source>
        <dbReference type="ARBA" id="ARBA00023136"/>
    </source>
</evidence>
<evidence type="ECO:0000256" key="9">
    <source>
        <dbReference type="SAM" id="MobiDB-lite"/>
    </source>
</evidence>
<keyword evidence="3" id="KW-0808">Transferase</keyword>
<evidence type="ECO:0000256" key="1">
    <source>
        <dbReference type="ARBA" id="ARBA00004141"/>
    </source>
</evidence>
<feature type="transmembrane region" description="Helical" evidence="10">
    <location>
        <begin position="187"/>
        <end position="209"/>
    </location>
</feature>
<dbReference type="Pfam" id="PF14360">
    <property type="entry name" value="PAP2_C"/>
    <property type="match status" value="1"/>
</dbReference>
<dbReference type="GO" id="GO:0000139">
    <property type="term" value="C:Golgi membrane"/>
    <property type="evidence" value="ECO:0007669"/>
    <property type="project" value="TreeGrafter"/>
</dbReference>
<dbReference type="GO" id="GO:0005886">
    <property type="term" value="C:plasma membrane"/>
    <property type="evidence" value="ECO:0007669"/>
    <property type="project" value="TreeGrafter"/>
</dbReference>
<evidence type="ECO:0000256" key="6">
    <source>
        <dbReference type="ARBA" id="ARBA00022989"/>
    </source>
</evidence>
<dbReference type="SUPFAM" id="SSF48317">
    <property type="entry name" value="Acid phosphatase/Vanadium-dependent haloperoxidase"/>
    <property type="match status" value="1"/>
</dbReference>
<keyword evidence="8 10" id="KW-0472">Membrane</keyword>
<reference evidence="12 13" key="1">
    <citation type="journal article" date="2014" name="Mol. Plant">
        <title>Chromosome Scale Genome Assembly and Transcriptome Profiling of Nannochloropsis gaditana in Nitrogen Depletion.</title>
        <authorList>
            <person name="Corteggiani Carpinelli E."/>
            <person name="Telatin A."/>
            <person name="Vitulo N."/>
            <person name="Forcato C."/>
            <person name="D'Angelo M."/>
            <person name="Schiavon R."/>
            <person name="Vezzi A."/>
            <person name="Giacometti G.M."/>
            <person name="Morosinotto T."/>
            <person name="Valle G."/>
        </authorList>
    </citation>
    <scope>NUCLEOTIDE SEQUENCE [LARGE SCALE GENOMIC DNA]</scope>
    <source>
        <strain evidence="12 13">B-31</strain>
    </source>
</reference>
<evidence type="ECO:0000256" key="2">
    <source>
        <dbReference type="ARBA" id="ARBA00005441"/>
    </source>
</evidence>
<dbReference type="InterPro" id="IPR045221">
    <property type="entry name" value="Sphingomyelin_synth-like"/>
</dbReference>
<dbReference type="EMBL" id="AZIL01000177">
    <property type="protein sequence ID" value="EWM29203.1"/>
    <property type="molecule type" value="Genomic_DNA"/>
</dbReference>
<keyword evidence="5" id="KW-0746">Sphingolipid metabolism</keyword>
<organism evidence="12 13">
    <name type="scientific">Nannochloropsis gaditana</name>
    <dbReference type="NCBI Taxonomy" id="72520"/>
    <lineage>
        <taxon>Eukaryota</taxon>
        <taxon>Sar</taxon>
        <taxon>Stramenopiles</taxon>
        <taxon>Ochrophyta</taxon>
        <taxon>Eustigmatophyceae</taxon>
        <taxon>Eustigmatales</taxon>
        <taxon>Monodopsidaceae</taxon>
        <taxon>Nannochloropsis</taxon>
    </lineage>
</organism>
<evidence type="ECO:0000256" key="7">
    <source>
        <dbReference type="ARBA" id="ARBA00023098"/>
    </source>
</evidence>
<comment type="similarity">
    <text evidence="2">Belongs to the sphingomyelin synthase family.</text>
</comment>
<protein>
    <submittedName>
        <fullName evidence="12">Heat shock protein</fullName>
    </submittedName>
</protein>
<dbReference type="InterPro" id="IPR036938">
    <property type="entry name" value="PAP2/HPO_sf"/>
</dbReference>
<comment type="caution">
    <text evidence="12">The sequence shown here is derived from an EMBL/GenBank/DDBJ whole genome shotgun (WGS) entry which is preliminary data.</text>
</comment>
<dbReference type="InterPro" id="IPR025749">
    <property type="entry name" value="Sphingomyelin_synth-like_dom"/>
</dbReference>
<keyword evidence="4 10" id="KW-0812">Transmembrane</keyword>
<evidence type="ECO:0000313" key="13">
    <source>
        <dbReference type="Proteomes" id="UP000019335"/>
    </source>
</evidence>
<evidence type="ECO:0000259" key="11">
    <source>
        <dbReference type="Pfam" id="PF14360"/>
    </source>
</evidence>
<keyword evidence="6 10" id="KW-1133">Transmembrane helix</keyword>
<evidence type="ECO:0000256" key="10">
    <source>
        <dbReference type="SAM" id="Phobius"/>
    </source>
</evidence>
<dbReference type="GO" id="GO:0046513">
    <property type="term" value="P:ceramide biosynthetic process"/>
    <property type="evidence" value="ECO:0007669"/>
    <property type="project" value="TreeGrafter"/>
</dbReference>
<gene>
    <name evidence="12" type="ORF">Naga_100007g23</name>
</gene>
<dbReference type="AlphaFoldDB" id="W7U0C3"/>
<feature type="domain" description="Sphingomyelin synthase-like" evidence="11">
    <location>
        <begin position="349"/>
        <end position="418"/>
    </location>
</feature>
<dbReference type="GO" id="GO:0005789">
    <property type="term" value="C:endoplasmic reticulum membrane"/>
    <property type="evidence" value="ECO:0007669"/>
    <property type="project" value="TreeGrafter"/>
</dbReference>
<dbReference type="GO" id="GO:0047493">
    <property type="term" value="F:ceramide cholinephosphotransferase activity"/>
    <property type="evidence" value="ECO:0007669"/>
    <property type="project" value="TreeGrafter"/>
</dbReference>
<evidence type="ECO:0000256" key="3">
    <source>
        <dbReference type="ARBA" id="ARBA00022679"/>
    </source>
</evidence>
<dbReference type="Proteomes" id="UP000019335">
    <property type="component" value="Chromosome 3"/>
</dbReference>
<comment type="subcellular location">
    <subcellularLocation>
        <location evidence="1">Membrane</location>
        <topology evidence="1">Multi-pass membrane protein</topology>
    </subcellularLocation>
</comment>
<dbReference type="CDD" id="cd01610">
    <property type="entry name" value="PAP2_like"/>
    <property type="match status" value="1"/>
</dbReference>
<evidence type="ECO:0000256" key="4">
    <source>
        <dbReference type="ARBA" id="ARBA00022692"/>
    </source>
</evidence>
<name>W7U0C3_9STRA</name>
<keyword evidence="12" id="KW-0346">Stress response</keyword>
<dbReference type="GO" id="GO:0033188">
    <property type="term" value="F:sphingomyelin synthase activity"/>
    <property type="evidence" value="ECO:0007669"/>
    <property type="project" value="TreeGrafter"/>
</dbReference>
<sequence length="537" mass="59090">MGLRGPPPLPYRRQGVGEKLHWDQSSCLSGLGSTAISRHSSSSFCSLDFAYHLWIDELDDKQDDRGCLIKSNRMAVSREEELRREASPPPAAYEDDNALSEPASPAARTARGSRGVDLEAGMNSKQDARQRTFLRGLETGQGSTGSQIGASHAASCVGLKSEREMRNLLSFEWALLKKGVPSSRPPLFFFLLWVFVEYVHLTAHNYVYFLQGKIWGVDGPPPPLPDLGLMLLADRLPDRYEWIIGFATAVLVGLMFSLGLLRLTLAHVKWGGPQIEVRDADNQHKTTLPMPVSLVMQRACQAMSVGMSLRVVTFLVTLVPNPAAYCHGPDWDPPERVGEIFTRIRFTGSCGDLLFSGHTSHGMVLMLVVTRYAPKVRAAKALSIGAMTLLALSLLAFKSHYTSDVLVAVYVNLMIWWLLPTDPARVNLTDLGLNNDFPLPVSPAFVCADPSSSSVTRETKDKTKHCAMAGSGIACEAMVKSGGGGRRRWSSSRWRGRLKGLLMKVLHLSAINIRLLLGAYQNVLSDMRQHMEPPIPT</sequence>
<proteinExistence type="inferred from homology"/>
<keyword evidence="13" id="KW-1185">Reference proteome</keyword>
<dbReference type="OrthoDB" id="422827at2759"/>
<dbReference type="PANTHER" id="PTHR21290:SF62">
    <property type="entry name" value="PHOSPHATIDYLINOSITOL:CERAMIDE INOSITOLPHOSPHOTRANSFERASE 1-RELATED"/>
    <property type="match status" value="1"/>
</dbReference>
<dbReference type="PANTHER" id="PTHR21290">
    <property type="entry name" value="SPHINGOMYELIN SYNTHETASE"/>
    <property type="match status" value="1"/>
</dbReference>
<accession>W7U0C3</accession>
<keyword evidence="7" id="KW-0443">Lipid metabolism</keyword>
<feature type="region of interest" description="Disordered" evidence="9">
    <location>
        <begin position="78"/>
        <end position="125"/>
    </location>
</feature>
<evidence type="ECO:0000313" key="12">
    <source>
        <dbReference type="EMBL" id="EWM29203.1"/>
    </source>
</evidence>
<evidence type="ECO:0000256" key="5">
    <source>
        <dbReference type="ARBA" id="ARBA00022919"/>
    </source>
</evidence>
<feature type="transmembrane region" description="Helical" evidence="10">
    <location>
        <begin position="242"/>
        <end position="261"/>
    </location>
</feature>